<evidence type="ECO:0000313" key="1">
    <source>
        <dbReference type="EMBL" id="SCZ73531.1"/>
    </source>
</evidence>
<proteinExistence type="predicted"/>
<organism evidence="1 2">
    <name type="scientific">Epibacterium ulvae</name>
    <dbReference type="NCBI Taxonomy" id="1156985"/>
    <lineage>
        <taxon>Bacteria</taxon>
        <taxon>Pseudomonadati</taxon>
        <taxon>Pseudomonadota</taxon>
        <taxon>Alphaproteobacteria</taxon>
        <taxon>Rhodobacterales</taxon>
        <taxon>Roseobacteraceae</taxon>
        <taxon>Epibacterium</taxon>
    </lineage>
</organism>
<name>A0A1G5RJJ4_9RHOB</name>
<protein>
    <submittedName>
        <fullName evidence="1">Uncharacterized protein</fullName>
    </submittedName>
</protein>
<gene>
    <name evidence="1" type="ORF">SAMN04488118_11751</name>
</gene>
<dbReference type="AlphaFoldDB" id="A0A1G5RJJ4"/>
<evidence type="ECO:0000313" key="2">
    <source>
        <dbReference type="Proteomes" id="UP000198767"/>
    </source>
</evidence>
<accession>A0A1G5RJJ4</accession>
<dbReference type="Proteomes" id="UP000198767">
    <property type="component" value="Unassembled WGS sequence"/>
</dbReference>
<dbReference type="STRING" id="1156985.SAMN04488118_11751"/>
<keyword evidence="2" id="KW-1185">Reference proteome</keyword>
<sequence>MWNQRVIISNAVPLFLEKGGCLEYRPVAVEKGWHWELWGIYPDRDEQPILSVKTGQQRIFKSADALLAYHVRLFEEETGLYISTSEPIRTRSLQPKD</sequence>
<reference evidence="1 2" key="1">
    <citation type="submission" date="2016-10" db="EMBL/GenBank/DDBJ databases">
        <authorList>
            <person name="de Groot N.N."/>
        </authorList>
    </citation>
    <scope>NUCLEOTIDE SEQUENCE [LARGE SCALE GENOMIC DNA]</scope>
    <source>
        <strain evidence="1 2">U95</strain>
    </source>
</reference>
<dbReference type="EMBL" id="FMWG01000017">
    <property type="protein sequence ID" value="SCZ73531.1"/>
    <property type="molecule type" value="Genomic_DNA"/>
</dbReference>